<evidence type="ECO:0000313" key="2">
    <source>
        <dbReference type="EMBL" id="TWI35110.1"/>
    </source>
</evidence>
<keyword evidence="3" id="KW-1185">Reference proteome</keyword>
<accession>A0A562NSS9</accession>
<evidence type="ECO:0000256" key="1">
    <source>
        <dbReference type="SAM" id="MobiDB-lite"/>
    </source>
</evidence>
<feature type="compositionally biased region" description="Polar residues" evidence="1">
    <location>
        <begin position="79"/>
        <end position="88"/>
    </location>
</feature>
<reference evidence="2 3" key="1">
    <citation type="journal article" date="2015" name="Stand. Genomic Sci.">
        <title>Genomic Encyclopedia of Bacterial and Archaeal Type Strains, Phase III: the genomes of soil and plant-associated and newly described type strains.</title>
        <authorList>
            <person name="Whitman W.B."/>
            <person name="Woyke T."/>
            <person name="Klenk H.P."/>
            <person name="Zhou Y."/>
            <person name="Lilburn T.G."/>
            <person name="Beck B.J."/>
            <person name="De Vos P."/>
            <person name="Vandamme P."/>
            <person name="Eisen J.A."/>
            <person name="Garrity G."/>
            <person name="Hugenholtz P."/>
            <person name="Kyrpides N.C."/>
        </authorList>
    </citation>
    <scope>NUCLEOTIDE SEQUENCE [LARGE SCALE GENOMIC DNA]</scope>
    <source>
        <strain evidence="2 3">CGMCC 1.5364</strain>
    </source>
</reference>
<feature type="compositionally biased region" description="Basic and acidic residues" evidence="1">
    <location>
        <begin position="108"/>
        <end position="117"/>
    </location>
</feature>
<dbReference type="EMBL" id="VLKU01000004">
    <property type="protein sequence ID" value="TWI35110.1"/>
    <property type="molecule type" value="Genomic_DNA"/>
</dbReference>
<sequence length="117" mass="12870">MIGVIMWSSEDKAKAVIWCEDHAALAYLQGTENLTGASSWPAVGDLVELECDTVNGMRYARSVNVISGHKRAELPSLLRSMSETQNAQKRPVLRVVSSQDASWSGEPRPLREASGRR</sequence>
<dbReference type="AlphaFoldDB" id="A0A562NSS9"/>
<feature type="region of interest" description="Disordered" evidence="1">
    <location>
        <begin position="79"/>
        <end position="117"/>
    </location>
</feature>
<dbReference type="Proteomes" id="UP000316225">
    <property type="component" value="Unassembled WGS sequence"/>
</dbReference>
<protein>
    <submittedName>
        <fullName evidence="2">Uncharacterized protein</fullName>
    </submittedName>
</protein>
<organism evidence="2 3">
    <name type="scientific">Paracoccus sulfuroxidans</name>
    <dbReference type="NCBI Taxonomy" id="384678"/>
    <lineage>
        <taxon>Bacteria</taxon>
        <taxon>Pseudomonadati</taxon>
        <taxon>Pseudomonadota</taxon>
        <taxon>Alphaproteobacteria</taxon>
        <taxon>Rhodobacterales</taxon>
        <taxon>Paracoccaceae</taxon>
        <taxon>Paracoccus</taxon>
    </lineage>
</organism>
<evidence type="ECO:0000313" key="3">
    <source>
        <dbReference type="Proteomes" id="UP000316225"/>
    </source>
</evidence>
<comment type="caution">
    <text evidence="2">The sequence shown here is derived from an EMBL/GenBank/DDBJ whole genome shotgun (WGS) entry which is preliminary data.</text>
</comment>
<dbReference type="RefSeq" id="WP_145397333.1">
    <property type="nucleotide sequence ID" value="NZ_VLKU01000004.1"/>
</dbReference>
<proteinExistence type="predicted"/>
<name>A0A562NSS9_9RHOB</name>
<dbReference type="OrthoDB" id="7868545at2"/>
<gene>
    <name evidence="2" type="ORF">IQ24_01619</name>
</gene>